<reference evidence="1" key="1">
    <citation type="submission" date="2020-03" db="EMBL/GenBank/DDBJ databases">
        <title>The deep terrestrial virosphere.</title>
        <authorList>
            <person name="Holmfeldt K."/>
            <person name="Nilsson E."/>
            <person name="Simone D."/>
            <person name="Lopez-Fernandez M."/>
            <person name="Wu X."/>
            <person name="de Brujin I."/>
            <person name="Lundin D."/>
            <person name="Andersson A."/>
            <person name="Bertilsson S."/>
            <person name="Dopson M."/>
        </authorList>
    </citation>
    <scope>NUCLEOTIDE SEQUENCE</scope>
    <source>
        <strain evidence="1">TM448B02115</strain>
    </source>
</reference>
<sequence length="134" mass="14795">MELTEKEKEALIRFVETVLGGARVQEYHEIYTDLAASTGTNTKDFTTVHPRRLRVITHVAAVNNISSCTFIILRHIDGGQTAIDKTGVAPLIGETVNWDGFMILGEGDYTEVEWQGCTSGDDIYAVVSGYEIIK</sequence>
<protein>
    <submittedName>
        <fullName evidence="1">Uncharacterized protein</fullName>
    </submittedName>
</protein>
<name>A0A6M3XS80_9ZZZZ</name>
<proteinExistence type="predicted"/>
<dbReference type="EMBL" id="MT144876">
    <property type="protein sequence ID" value="QJI00795.1"/>
    <property type="molecule type" value="Genomic_DNA"/>
</dbReference>
<accession>A0A6M3XS80</accession>
<organism evidence="1">
    <name type="scientific">viral metagenome</name>
    <dbReference type="NCBI Taxonomy" id="1070528"/>
    <lineage>
        <taxon>unclassified sequences</taxon>
        <taxon>metagenomes</taxon>
        <taxon>organismal metagenomes</taxon>
    </lineage>
</organism>
<evidence type="ECO:0000313" key="1">
    <source>
        <dbReference type="EMBL" id="QJI00795.1"/>
    </source>
</evidence>
<gene>
    <name evidence="1" type="ORF">TM448B02115_0013</name>
</gene>
<dbReference type="AlphaFoldDB" id="A0A6M3XS80"/>